<protein>
    <submittedName>
        <fullName evidence="3">Serine hydrolase domain-containing protein</fullName>
        <ecNumber evidence="3">3.1.1.103</ecNumber>
    </submittedName>
</protein>
<dbReference type="PANTHER" id="PTHR46825:SF9">
    <property type="entry name" value="BETA-LACTAMASE-RELATED DOMAIN-CONTAINING PROTEIN"/>
    <property type="match status" value="1"/>
</dbReference>
<dbReference type="Gene3D" id="3.40.710.10">
    <property type="entry name" value="DD-peptidase/beta-lactamase superfamily"/>
    <property type="match status" value="1"/>
</dbReference>
<proteinExistence type="predicted"/>
<dbReference type="InterPro" id="IPR050491">
    <property type="entry name" value="AmpC-like"/>
</dbReference>
<dbReference type="SUPFAM" id="SSF56601">
    <property type="entry name" value="beta-lactamase/transpeptidase-like"/>
    <property type="match status" value="1"/>
</dbReference>
<evidence type="ECO:0000313" key="3">
    <source>
        <dbReference type="EMBL" id="MDT9600099.1"/>
    </source>
</evidence>
<dbReference type="EC" id="3.1.1.103" evidence="3"/>
<name>A0ABU3Q9N0_9SPHN</name>
<gene>
    <name evidence="3" type="ORF">RQX22_14155</name>
</gene>
<dbReference type="RefSeq" id="WP_315727198.1">
    <property type="nucleotide sequence ID" value="NZ_JAVUPU010000007.1"/>
</dbReference>
<keyword evidence="3" id="KW-0378">Hydrolase</keyword>
<dbReference type="InterPro" id="IPR001466">
    <property type="entry name" value="Beta-lactam-related"/>
</dbReference>
<comment type="caution">
    <text evidence="3">The sequence shown here is derived from an EMBL/GenBank/DDBJ whole genome shotgun (WGS) entry which is preliminary data.</text>
</comment>
<dbReference type="PANTHER" id="PTHR46825">
    <property type="entry name" value="D-ALANYL-D-ALANINE-CARBOXYPEPTIDASE/ENDOPEPTIDASE AMPH"/>
    <property type="match status" value="1"/>
</dbReference>
<dbReference type="InterPro" id="IPR012338">
    <property type="entry name" value="Beta-lactam/transpept-like"/>
</dbReference>
<feature type="chain" id="PRO_5046865520" evidence="1">
    <location>
        <begin position="26"/>
        <end position="515"/>
    </location>
</feature>
<dbReference type="Pfam" id="PF00144">
    <property type="entry name" value="Beta-lactamase"/>
    <property type="match status" value="1"/>
</dbReference>
<keyword evidence="4" id="KW-1185">Reference proteome</keyword>
<accession>A0ABU3Q9N0</accession>
<feature type="signal peptide" evidence="1">
    <location>
        <begin position="1"/>
        <end position="25"/>
    </location>
</feature>
<evidence type="ECO:0000256" key="1">
    <source>
        <dbReference type="SAM" id="SignalP"/>
    </source>
</evidence>
<keyword evidence="1" id="KW-0732">Signal</keyword>
<dbReference type="GO" id="GO:0016787">
    <property type="term" value="F:hydrolase activity"/>
    <property type="evidence" value="ECO:0007669"/>
    <property type="project" value="UniProtKB-KW"/>
</dbReference>
<dbReference type="Proteomes" id="UP001259572">
    <property type="component" value="Unassembled WGS sequence"/>
</dbReference>
<dbReference type="EMBL" id="JAVUPU010000007">
    <property type="protein sequence ID" value="MDT9600099.1"/>
    <property type="molecule type" value="Genomic_DNA"/>
</dbReference>
<organism evidence="3 4">
    <name type="scientific">Sphingosinicella rhizophila</name>
    <dbReference type="NCBI Taxonomy" id="3050082"/>
    <lineage>
        <taxon>Bacteria</taxon>
        <taxon>Pseudomonadati</taxon>
        <taxon>Pseudomonadota</taxon>
        <taxon>Alphaproteobacteria</taxon>
        <taxon>Sphingomonadales</taxon>
        <taxon>Sphingosinicellaceae</taxon>
        <taxon>Sphingosinicella</taxon>
    </lineage>
</organism>
<evidence type="ECO:0000259" key="2">
    <source>
        <dbReference type="Pfam" id="PF00144"/>
    </source>
</evidence>
<reference evidence="3 4" key="1">
    <citation type="submission" date="2023-05" db="EMBL/GenBank/DDBJ databases">
        <authorList>
            <person name="Guo Y."/>
        </authorList>
    </citation>
    <scope>NUCLEOTIDE SEQUENCE [LARGE SCALE GENOMIC DNA]</scope>
    <source>
        <strain evidence="3 4">GR2756</strain>
    </source>
</reference>
<evidence type="ECO:0000313" key="4">
    <source>
        <dbReference type="Proteomes" id="UP001259572"/>
    </source>
</evidence>
<feature type="domain" description="Beta-lactamase-related" evidence="2">
    <location>
        <begin position="184"/>
        <end position="500"/>
    </location>
</feature>
<sequence length="515" mass="54929">MANKVGIMLARCALLMLLASGSHLAAGQAPSPLAARFPIEEQRRFELQRRAPESEAVLRDFIRQIQAGTPDYDRMAPRYAAWIRADAPVVERAKAVGTIQSISFRAVAPAALGENYLRQACPQGCPDPKPVSAADVYHVTGSGGTSAWYVALAPDGRIEFILARAMEVPPAAPLPLDAAIASVRATLEKQVAADQFSGALIVSRNGREIFAFAGGIADREKRIPVAADTRFRLGSMNKMFTAVAIMQLVEAGKVDLDAPFGRYLADYPNQDLARSVTVHHLLTHTGGTGDIFGPQFEARRLTLRTHQDYVDLYGTRAADGQPGAAMSYSNYGFILLGRIIERVSGLSYYDYVDRHIFKPAGMTWSGSVPEDQAVAGRAVAYSRITGALASAADSLPYRGTSAGGGYSTAGDMIRFGQALLSNELLSPLAFRYLTGGKVRMGEGFYGYGFFDFEDATGHWTGHGGGAPGMNGDLRIYPETGTVIVALSNLDPPAAQNAMTAAANQIVPAMKGGAAN</sequence>